<feature type="transmembrane region" description="Helical" evidence="1">
    <location>
        <begin position="21"/>
        <end position="45"/>
    </location>
</feature>
<evidence type="ECO:0000256" key="1">
    <source>
        <dbReference type="SAM" id="Phobius"/>
    </source>
</evidence>
<evidence type="ECO:0000313" key="3">
    <source>
        <dbReference type="EnsemblPlants" id="KQK11764"/>
    </source>
</evidence>
<reference evidence="3" key="3">
    <citation type="submission" date="2018-08" db="UniProtKB">
        <authorList>
            <consortium name="EnsemblPlants"/>
        </authorList>
    </citation>
    <scope>IDENTIFICATION</scope>
    <source>
        <strain evidence="3">cv. Bd21</strain>
    </source>
</reference>
<gene>
    <name evidence="2" type="ORF">BRADI_2g62165v3</name>
</gene>
<keyword evidence="1" id="KW-0812">Transmembrane</keyword>
<proteinExistence type="predicted"/>
<dbReference type="Gramene" id="KQK11764">
    <property type="protein sequence ID" value="KQK11764"/>
    <property type="gene ID" value="BRADI_2g62165v3"/>
</dbReference>
<dbReference type="InParanoid" id="A0A0Q3JHE1"/>
<dbReference type="Proteomes" id="UP000008810">
    <property type="component" value="Chromosome 2"/>
</dbReference>
<dbReference type="AlphaFoldDB" id="A0A0Q3JHE1"/>
<name>A0A0Q3JHE1_BRADI</name>
<keyword evidence="1" id="KW-1133">Transmembrane helix</keyword>
<sequence length="171" mass="18929">MAYGNNGRERSKGGEKENSRFLFLFANLHHEFFLDPLVCLFGWVLGGLLDLVAVPEFHTNRAVFPGFRRLPLGSCGFASRFGIGAASLPSLGVVRFPWGLGDCGRNCFLRLDMWSPDAIRIKRFVGAASPLFGFLIRFEEICVAVSARTDRIMPQEFIFGGNSLVMFNGAS</sequence>
<keyword evidence="1" id="KW-0472">Membrane</keyword>
<organism evidence="2">
    <name type="scientific">Brachypodium distachyon</name>
    <name type="common">Purple false brome</name>
    <name type="synonym">Trachynia distachya</name>
    <dbReference type="NCBI Taxonomy" id="15368"/>
    <lineage>
        <taxon>Eukaryota</taxon>
        <taxon>Viridiplantae</taxon>
        <taxon>Streptophyta</taxon>
        <taxon>Embryophyta</taxon>
        <taxon>Tracheophyta</taxon>
        <taxon>Spermatophyta</taxon>
        <taxon>Magnoliopsida</taxon>
        <taxon>Liliopsida</taxon>
        <taxon>Poales</taxon>
        <taxon>Poaceae</taxon>
        <taxon>BOP clade</taxon>
        <taxon>Pooideae</taxon>
        <taxon>Stipodae</taxon>
        <taxon>Brachypodieae</taxon>
        <taxon>Brachypodium</taxon>
    </lineage>
</organism>
<reference evidence="2 3" key="1">
    <citation type="journal article" date="2010" name="Nature">
        <title>Genome sequencing and analysis of the model grass Brachypodium distachyon.</title>
        <authorList>
            <consortium name="International Brachypodium Initiative"/>
        </authorList>
    </citation>
    <scope>NUCLEOTIDE SEQUENCE [LARGE SCALE GENOMIC DNA]</scope>
    <source>
        <strain evidence="2 3">Bd21</strain>
    </source>
</reference>
<dbReference type="EnsemblPlants" id="KQK11764">
    <property type="protein sequence ID" value="KQK11764"/>
    <property type="gene ID" value="BRADI_2g62165v3"/>
</dbReference>
<reference evidence="2" key="2">
    <citation type="submission" date="2017-06" db="EMBL/GenBank/DDBJ databases">
        <title>WGS assembly of Brachypodium distachyon.</title>
        <authorList>
            <consortium name="The International Brachypodium Initiative"/>
            <person name="Lucas S."/>
            <person name="Harmon-Smith M."/>
            <person name="Lail K."/>
            <person name="Tice H."/>
            <person name="Grimwood J."/>
            <person name="Bruce D."/>
            <person name="Barry K."/>
            <person name="Shu S."/>
            <person name="Lindquist E."/>
            <person name="Wang M."/>
            <person name="Pitluck S."/>
            <person name="Vogel J.P."/>
            <person name="Garvin D.F."/>
            <person name="Mockler T.C."/>
            <person name="Schmutz J."/>
            <person name="Rokhsar D."/>
            <person name="Bevan M.W."/>
        </authorList>
    </citation>
    <scope>NUCLEOTIDE SEQUENCE</scope>
    <source>
        <strain evidence="2">Bd21</strain>
    </source>
</reference>
<protein>
    <submittedName>
        <fullName evidence="2 3">Uncharacterized protein</fullName>
    </submittedName>
</protein>
<accession>A0A0Q3JHE1</accession>
<dbReference type="EMBL" id="CM000881">
    <property type="protein sequence ID" value="KQK11764.1"/>
    <property type="molecule type" value="Genomic_DNA"/>
</dbReference>
<evidence type="ECO:0000313" key="2">
    <source>
        <dbReference type="EMBL" id="KQK11764.1"/>
    </source>
</evidence>
<keyword evidence="4" id="KW-1185">Reference proteome</keyword>
<evidence type="ECO:0000313" key="4">
    <source>
        <dbReference type="Proteomes" id="UP000008810"/>
    </source>
</evidence>